<reference evidence="3" key="1">
    <citation type="submission" date="2015-07" db="EMBL/GenBank/DDBJ databases">
        <authorList>
            <person name="Kim K.M."/>
        </authorList>
    </citation>
    <scope>NUCLEOTIDE SEQUENCE [LARGE SCALE GENOMIC DNA]</scope>
    <source>
        <strain evidence="3">KCTC 42284</strain>
    </source>
</reference>
<evidence type="ECO:0000313" key="3">
    <source>
        <dbReference type="Proteomes" id="UP000066624"/>
    </source>
</evidence>
<dbReference type="EMBL" id="CP012154">
    <property type="protein sequence ID" value="AKS42541.1"/>
    <property type="molecule type" value="Genomic_DNA"/>
</dbReference>
<dbReference type="Pfam" id="PF02321">
    <property type="entry name" value="OEP"/>
    <property type="match status" value="2"/>
</dbReference>
<accession>A0A0K0XY42</accession>
<name>A0A0K0XY42_9GAMM</name>
<evidence type="ECO:0000313" key="2">
    <source>
        <dbReference type="EMBL" id="AKS42541.1"/>
    </source>
</evidence>
<dbReference type="InterPro" id="IPR010131">
    <property type="entry name" value="MdtP/NodT-like"/>
</dbReference>
<gene>
    <name evidence="2" type="ORF">WM2015_2178</name>
</gene>
<proteinExistence type="inferred from homology"/>
<dbReference type="PANTHER" id="PTHR30203:SF24">
    <property type="entry name" value="BLR4935 PROTEIN"/>
    <property type="match status" value="1"/>
</dbReference>
<dbReference type="SUPFAM" id="SSF56954">
    <property type="entry name" value="Outer membrane efflux proteins (OEP)"/>
    <property type="match status" value="1"/>
</dbReference>
<dbReference type="Gene3D" id="1.20.1600.10">
    <property type="entry name" value="Outer membrane efflux proteins (OEP)"/>
    <property type="match status" value="1"/>
</dbReference>
<dbReference type="STRING" id="1579979.WM2015_2178"/>
<dbReference type="GO" id="GO:0015562">
    <property type="term" value="F:efflux transmembrane transporter activity"/>
    <property type="evidence" value="ECO:0007669"/>
    <property type="project" value="InterPro"/>
</dbReference>
<dbReference type="OrthoDB" id="9791261at2"/>
<dbReference type="AlphaFoldDB" id="A0A0K0XY42"/>
<dbReference type="InterPro" id="IPR003423">
    <property type="entry name" value="OMP_efflux"/>
</dbReference>
<protein>
    <submittedName>
        <fullName evidence="2">Cation transporter</fullName>
    </submittedName>
</protein>
<comment type="similarity">
    <text evidence="1">Belongs to the outer membrane factor (OMF) (TC 1.B.17) family.</text>
</comment>
<dbReference type="KEGG" id="wma:WM2015_2178"/>
<keyword evidence="3" id="KW-1185">Reference proteome</keyword>
<organism evidence="2 3">
    <name type="scientific">Wenzhouxiangella marina</name>
    <dbReference type="NCBI Taxonomy" id="1579979"/>
    <lineage>
        <taxon>Bacteria</taxon>
        <taxon>Pseudomonadati</taxon>
        <taxon>Pseudomonadota</taxon>
        <taxon>Gammaproteobacteria</taxon>
        <taxon>Chromatiales</taxon>
        <taxon>Wenzhouxiangellaceae</taxon>
        <taxon>Wenzhouxiangella</taxon>
    </lineage>
</organism>
<evidence type="ECO:0000256" key="1">
    <source>
        <dbReference type="ARBA" id="ARBA00007613"/>
    </source>
</evidence>
<dbReference type="RefSeq" id="WP_049726095.1">
    <property type="nucleotide sequence ID" value="NZ_CP012154.1"/>
</dbReference>
<dbReference type="PANTHER" id="PTHR30203">
    <property type="entry name" value="OUTER MEMBRANE CATION EFFLUX PROTEIN"/>
    <property type="match status" value="1"/>
</dbReference>
<sequence>MIHFNRAALAASVLCLCLSAPASAAVPLTLDNAFDRVIESHPDLAAYRFAEAAYQAEAEQARQTPPLRLEAEAENILGTGPAAGFGGAEFGVSLASVIERGGKRGARFAVADQRLRGLQLLREGDRLDLLAEVARRYLDAIAATALAALTRDDLAQRDQWVAITAERRRAGVESSSAMLAAEASRSRVAAELDRNLSAATHARRRLAVLWGDASTDFELATVDLAVLPRLPDYQALVSLLAETPALQQFAHRERLNEARLQLARSARVADIDWRVGVRRLQSESDWGLVGSVSIPLGSATRAAPRIRAAEAELAAIEVEREGRQRSLQATLTEAWAQLELAIGHARLTDTEVLPALRRAAEEAERSYRAGASSYLEWTQLQGEIVAARREHLEAALTAHRALIELQRLTGQTFTVAAGTDKGITP</sequence>
<dbReference type="Proteomes" id="UP000066624">
    <property type="component" value="Chromosome"/>
</dbReference>